<dbReference type="EMBL" id="PXYY01000037">
    <property type="protein sequence ID" value="PSJ80292.1"/>
    <property type="molecule type" value="Genomic_DNA"/>
</dbReference>
<organism evidence="1 2">
    <name type="scientific">Neisseria iguanae</name>
    <dbReference type="NCBI Taxonomy" id="90242"/>
    <lineage>
        <taxon>Bacteria</taxon>
        <taxon>Pseudomonadati</taxon>
        <taxon>Pseudomonadota</taxon>
        <taxon>Betaproteobacteria</taxon>
        <taxon>Neisseriales</taxon>
        <taxon>Neisseriaceae</taxon>
        <taxon>Neisseria</taxon>
    </lineage>
</organism>
<keyword evidence="2" id="KW-1185">Reference proteome</keyword>
<evidence type="ECO:0000313" key="1">
    <source>
        <dbReference type="EMBL" id="PSJ80292.1"/>
    </source>
</evidence>
<sequence>MKSGTRHMWLDKMPPETDMVPLHFDESLSLNTEYRALALKELDLGFIVRDRQTGGIAPD</sequence>
<dbReference type="AlphaFoldDB" id="A0A2P7TZX9"/>
<protein>
    <submittedName>
        <fullName evidence="1">Uncharacterized protein</fullName>
    </submittedName>
</protein>
<gene>
    <name evidence="1" type="ORF">C7N83_07055</name>
</gene>
<comment type="caution">
    <text evidence="1">The sequence shown here is derived from an EMBL/GenBank/DDBJ whole genome shotgun (WGS) entry which is preliminary data.</text>
</comment>
<name>A0A2P7TZX9_9NEIS</name>
<evidence type="ECO:0000313" key="2">
    <source>
        <dbReference type="Proteomes" id="UP000241868"/>
    </source>
</evidence>
<accession>A0A2P7TZX9</accession>
<proteinExistence type="predicted"/>
<reference evidence="1 2" key="1">
    <citation type="submission" date="2018-03" db="EMBL/GenBank/DDBJ databases">
        <title>Neisseria weixii sp. nov., isolated from the intestinal contents of Tibetan Plateau pika (Ochotona curzoniae) in Yushu, Qinghai Province, China.</title>
        <authorList>
            <person name="Gui Z."/>
        </authorList>
    </citation>
    <scope>NUCLEOTIDE SEQUENCE [LARGE SCALE GENOMIC DNA]</scope>
    <source>
        <strain evidence="1 2">ATCC 51483</strain>
    </source>
</reference>
<dbReference type="RefSeq" id="WP_106741622.1">
    <property type="nucleotide sequence ID" value="NZ_PXYY01000037.1"/>
</dbReference>
<dbReference type="Proteomes" id="UP000241868">
    <property type="component" value="Unassembled WGS sequence"/>
</dbReference>